<dbReference type="GO" id="GO:0006352">
    <property type="term" value="P:DNA-templated transcription initiation"/>
    <property type="evidence" value="ECO:0007669"/>
    <property type="project" value="InterPro"/>
</dbReference>
<reference evidence="7 8" key="1">
    <citation type="submission" date="2013-08" db="EMBL/GenBank/DDBJ databases">
        <title>The genome sequence of Knoellia sinensis.</title>
        <authorList>
            <person name="Zhu W."/>
            <person name="Wang G."/>
        </authorList>
    </citation>
    <scope>NUCLEOTIDE SEQUENCE [LARGE SCALE GENOMIC DNA]</scope>
    <source>
        <strain evidence="7 8">KCTC 19936</strain>
    </source>
</reference>
<dbReference type="GO" id="GO:0016987">
    <property type="term" value="F:sigma factor activity"/>
    <property type="evidence" value="ECO:0007669"/>
    <property type="project" value="UniProtKB-KW"/>
</dbReference>
<evidence type="ECO:0000256" key="2">
    <source>
        <dbReference type="ARBA" id="ARBA00023015"/>
    </source>
</evidence>
<keyword evidence="4" id="KW-0804">Transcription</keyword>
<proteinExistence type="inferred from homology"/>
<evidence type="ECO:0000313" key="8">
    <source>
        <dbReference type="Proteomes" id="UP000030002"/>
    </source>
</evidence>
<keyword evidence="8" id="KW-1185">Reference proteome</keyword>
<sequence>MSLPPFQSLVDAHWRDVGRLAHALAGPDHGDDVAQQAWTQALAAYPRVTSTRNLRGWLLTITHRCAMDVHRSRRRTVAHEDPGSLPAAPVVAAPVEPDDGLWARVAALPERQREAVVLKYVGDLDHRAVAAALGTTPAMSRRLVSDALAALRVDVEEMR</sequence>
<dbReference type="InterPro" id="IPR013324">
    <property type="entry name" value="RNA_pol_sigma_r3/r4-like"/>
</dbReference>
<evidence type="ECO:0000259" key="5">
    <source>
        <dbReference type="Pfam" id="PF04542"/>
    </source>
</evidence>
<dbReference type="STRING" id="1385520.N802_04455"/>
<name>A0A0A0J5H2_9MICO</name>
<dbReference type="GO" id="GO:0003677">
    <property type="term" value="F:DNA binding"/>
    <property type="evidence" value="ECO:0007669"/>
    <property type="project" value="InterPro"/>
</dbReference>
<dbReference type="OrthoDB" id="9803203at2"/>
<evidence type="ECO:0000256" key="1">
    <source>
        <dbReference type="ARBA" id="ARBA00010641"/>
    </source>
</evidence>
<dbReference type="AlphaFoldDB" id="A0A0A0J5H2"/>
<dbReference type="SUPFAM" id="SSF88659">
    <property type="entry name" value="Sigma3 and sigma4 domains of RNA polymerase sigma factors"/>
    <property type="match status" value="1"/>
</dbReference>
<accession>A0A0A0J5H2</accession>
<comment type="caution">
    <text evidence="7">The sequence shown here is derived from an EMBL/GenBank/DDBJ whole genome shotgun (WGS) entry which is preliminary data.</text>
</comment>
<dbReference type="SUPFAM" id="SSF88946">
    <property type="entry name" value="Sigma2 domain of RNA polymerase sigma factors"/>
    <property type="match status" value="1"/>
</dbReference>
<dbReference type="InterPro" id="IPR007627">
    <property type="entry name" value="RNA_pol_sigma70_r2"/>
</dbReference>
<evidence type="ECO:0000256" key="4">
    <source>
        <dbReference type="ARBA" id="ARBA00023163"/>
    </source>
</evidence>
<keyword evidence="2" id="KW-0805">Transcription regulation</keyword>
<evidence type="ECO:0000313" key="7">
    <source>
        <dbReference type="EMBL" id="KGN31347.1"/>
    </source>
</evidence>
<dbReference type="eggNOG" id="COG1595">
    <property type="taxonomic scope" value="Bacteria"/>
</dbReference>
<dbReference type="InterPro" id="IPR036388">
    <property type="entry name" value="WH-like_DNA-bd_sf"/>
</dbReference>
<comment type="similarity">
    <text evidence="1">Belongs to the sigma-70 factor family. ECF subfamily.</text>
</comment>
<dbReference type="InterPro" id="IPR013249">
    <property type="entry name" value="RNA_pol_sigma70_r4_t2"/>
</dbReference>
<evidence type="ECO:0000259" key="6">
    <source>
        <dbReference type="Pfam" id="PF08281"/>
    </source>
</evidence>
<dbReference type="InterPro" id="IPR039425">
    <property type="entry name" value="RNA_pol_sigma-70-like"/>
</dbReference>
<dbReference type="RefSeq" id="WP_052109978.1">
    <property type="nucleotide sequence ID" value="NZ_AVPJ01000012.1"/>
</dbReference>
<protein>
    <submittedName>
        <fullName evidence="7">RNA polymerase sigma factor</fullName>
    </submittedName>
</protein>
<keyword evidence="3" id="KW-0731">Sigma factor</keyword>
<dbReference type="Pfam" id="PF08281">
    <property type="entry name" value="Sigma70_r4_2"/>
    <property type="match status" value="1"/>
</dbReference>
<dbReference type="PANTHER" id="PTHR43133">
    <property type="entry name" value="RNA POLYMERASE ECF-TYPE SIGMA FACTO"/>
    <property type="match status" value="1"/>
</dbReference>
<dbReference type="Proteomes" id="UP000030002">
    <property type="component" value="Unassembled WGS sequence"/>
</dbReference>
<dbReference type="Pfam" id="PF04542">
    <property type="entry name" value="Sigma70_r2"/>
    <property type="match status" value="1"/>
</dbReference>
<dbReference type="EMBL" id="AVPJ01000012">
    <property type="protein sequence ID" value="KGN31347.1"/>
    <property type="molecule type" value="Genomic_DNA"/>
</dbReference>
<dbReference type="Gene3D" id="1.10.1740.10">
    <property type="match status" value="1"/>
</dbReference>
<dbReference type="Gene3D" id="1.10.10.10">
    <property type="entry name" value="Winged helix-like DNA-binding domain superfamily/Winged helix DNA-binding domain"/>
    <property type="match status" value="1"/>
</dbReference>
<evidence type="ECO:0000256" key="3">
    <source>
        <dbReference type="ARBA" id="ARBA00023082"/>
    </source>
</evidence>
<feature type="domain" description="RNA polymerase sigma-70 region 2" evidence="5">
    <location>
        <begin position="9"/>
        <end position="76"/>
    </location>
</feature>
<dbReference type="PANTHER" id="PTHR43133:SF25">
    <property type="entry name" value="RNA POLYMERASE SIGMA FACTOR RFAY-RELATED"/>
    <property type="match status" value="1"/>
</dbReference>
<gene>
    <name evidence="7" type="ORF">N802_04455</name>
</gene>
<organism evidence="7 8">
    <name type="scientific">Knoellia sinensis KCTC 19936</name>
    <dbReference type="NCBI Taxonomy" id="1385520"/>
    <lineage>
        <taxon>Bacteria</taxon>
        <taxon>Bacillati</taxon>
        <taxon>Actinomycetota</taxon>
        <taxon>Actinomycetes</taxon>
        <taxon>Micrococcales</taxon>
        <taxon>Intrasporangiaceae</taxon>
        <taxon>Knoellia</taxon>
    </lineage>
</organism>
<feature type="domain" description="RNA polymerase sigma factor 70 region 4 type 2" evidence="6">
    <location>
        <begin position="101"/>
        <end position="151"/>
    </location>
</feature>
<dbReference type="InterPro" id="IPR013325">
    <property type="entry name" value="RNA_pol_sigma_r2"/>
</dbReference>